<reference evidence="1 2" key="1">
    <citation type="journal article" date="2018" name="Elife">
        <title>Discovery and characterization of a prevalent human gut bacterial enzyme sufficient for the inactivation of a family of plant toxins.</title>
        <authorList>
            <person name="Koppel N."/>
            <person name="Bisanz J.E."/>
            <person name="Pandelia M.E."/>
            <person name="Turnbaugh P.J."/>
            <person name="Balskus E.P."/>
        </authorList>
    </citation>
    <scope>NUCLEOTIDE SEQUENCE [LARGE SCALE GENOMIC DNA]</scope>
    <source>
        <strain evidence="1 2">MR1 #12</strain>
    </source>
</reference>
<protein>
    <submittedName>
        <fullName evidence="1">Uncharacterized protein</fullName>
    </submittedName>
</protein>
<dbReference type="Proteomes" id="UP000253752">
    <property type="component" value="Unassembled WGS sequence"/>
</dbReference>
<sequence>MYAEKENFPVKLMARILEVRLSVGRTGSCHDNAVAESFFANLKNEMYHRQKFSARVEARRALVNYIETYYNRRRPHSTIDYQIPAQAMQSFMQRCDKAFGIDDKDLQVAA</sequence>
<accession>A0A369NHH2</accession>
<dbReference type="PANTHER" id="PTHR46889:SF4">
    <property type="entry name" value="TRANSPOSASE INSO FOR INSERTION SEQUENCE ELEMENT IS911B-RELATED"/>
    <property type="match status" value="1"/>
</dbReference>
<comment type="caution">
    <text evidence="1">The sequence shown here is derived from an EMBL/GenBank/DDBJ whole genome shotgun (WGS) entry which is preliminary data.</text>
</comment>
<name>A0A369NHH2_EGGLN</name>
<dbReference type="InterPro" id="IPR050900">
    <property type="entry name" value="Transposase_IS3/IS150/IS904"/>
</dbReference>
<dbReference type="InterPro" id="IPR012337">
    <property type="entry name" value="RNaseH-like_sf"/>
</dbReference>
<dbReference type="Pfam" id="PF13683">
    <property type="entry name" value="rve_3"/>
    <property type="match status" value="1"/>
</dbReference>
<dbReference type="EMBL" id="PPTX01000002">
    <property type="protein sequence ID" value="RDB81574.1"/>
    <property type="molecule type" value="Genomic_DNA"/>
</dbReference>
<dbReference type="Gene3D" id="3.30.420.10">
    <property type="entry name" value="Ribonuclease H-like superfamily/Ribonuclease H"/>
    <property type="match status" value="1"/>
</dbReference>
<dbReference type="SUPFAM" id="SSF53098">
    <property type="entry name" value="Ribonuclease H-like"/>
    <property type="match status" value="1"/>
</dbReference>
<organism evidence="1 2">
    <name type="scientific">Eggerthella lenta</name>
    <name type="common">Eubacterium lentum</name>
    <dbReference type="NCBI Taxonomy" id="84112"/>
    <lineage>
        <taxon>Bacteria</taxon>
        <taxon>Bacillati</taxon>
        <taxon>Actinomycetota</taxon>
        <taxon>Coriobacteriia</taxon>
        <taxon>Eggerthellales</taxon>
        <taxon>Eggerthellaceae</taxon>
        <taxon>Eggerthella</taxon>
    </lineage>
</organism>
<dbReference type="GO" id="GO:0015074">
    <property type="term" value="P:DNA integration"/>
    <property type="evidence" value="ECO:0007669"/>
    <property type="project" value="InterPro"/>
</dbReference>
<dbReference type="PANTHER" id="PTHR46889">
    <property type="entry name" value="TRANSPOSASE INSF FOR INSERTION SEQUENCE IS3B-RELATED"/>
    <property type="match status" value="1"/>
</dbReference>
<evidence type="ECO:0000313" key="1">
    <source>
        <dbReference type="EMBL" id="RDB81574.1"/>
    </source>
</evidence>
<dbReference type="InterPro" id="IPR001584">
    <property type="entry name" value="Integrase_cat-core"/>
</dbReference>
<evidence type="ECO:0000313" key="2">
    <source>
        <dbReference type="Proteomes" id="UP000253752"/>
    </source>
</evidence>
<dbReference type="GO" id="GO:0003676">
    <property type="term" value="F:nucleic acid binding"/>
    <property type="evidence" value="ECO:0007669"/>
    <property type="project" value="InterPro"/>
</dbReference>
<proteinExistence type="predicted"/>
<dbReference type="InterPro" id="IPR036397">
    <property type="entry name" value="RNaseH_sf"/>
</dbReference>
<dbReference type="RefSeq" id="WP_009305482.1">
    <property type="nucleotide sequence ID" value="NZ_JAQLCF010000017.1"/>
</dbReference>
<dbReference type="AlphaFoldDB" id="A0A369NHH2"/>
<gene>
    <name evidence="1" type="ORF">C1872_02555</name>
</gene>